<keyword evidence="1" id="KW-0808">Transferase</keyword>
<evidence type="ECO:0000256" key="1">
    <source>
        <dbReference type="ARBA" id="ARBA00022679"/>
    </source>
</evidence>
<accession>A0ABN8XDR2</accession>
<dbReference type="EMBL" id="OX458333">
    <property type="protein sequence ID" value="CAI8949238.1"/>
    <property type="molecule type" value="Genomic_DNA"/>
</dbReference>
<proteinExistence type="predicted"/>
<dbReference type="SUPFAM" id="SSF53335">
    <property type="entry name" value="S-adenosyl-L-methionine-dependent methyltransferases"/>
    <property type="match status" value="1"/>
</dbReference>
<dbReference type="Proteomes" id="UP001162030">
    <property type="component" value="Chromosome"/>
</dbReference>
<keyword evidence="4" id="KW-1185">Reference proteome</keyword>
<dbReference type="Pfam" id="PF08241">
    <property type="entry name" value="Methyltransf_11"/>
    <property type="match status" value="1"/>
</dbReference>
<reference evidence="3 4" key="1">
    <citation type="submission" date="2023-03" db="EMBL/GenBank/DDBJ databases">
        <authorList>
            <person name="Pearce D."/>
        </authorList>
    </citation>
    <scope>NUCLEOTIDE SEQUENCE [LARGE SCALE GENOMIC DNA]</scope>
    <source>
        <strain evidence="3">Msz</strain>
    </source>
</reference>
<dbReference type="GO" id="GO:0008168">
    <property type="term" value="F:methyltransferase activity"/>
    <property type="evidence" value="ECO:0007669"/>
    <property type="project" value="UniProtKB-KW"/>
</dbReference>
<organism evidence="3 4">
    <name type="scientific">Methylocaldum szegediense</name>
    <dbReference type="NCBI Taxonomy" id="73780"/>
    <lineage>
        <taxon>Bacteria</taxon>
        <taxon>Pseudomonadati</taxon>
        <taxon>Pseudomonadota</taxon>
        <taxon>Gammaproteobacteria</taxon>
        <taxon>Methylococcales</taxon>
        <taxon>Methylococcaceae</taxon>
        <taxon>Methylocaldum</taxon>
    </lineage>
</organism>
<dbReference type="InterPro" id="IPR029063">
    <property type="entry name" value="SAM-dependent_MTases_sf"/>
</dbReference>
<evidence type="ECO:0000313" key="3">
    <source>
        <dbReference type="EMBL" id="CAI8949238.1"/>
    </source>
</evidence>
<protein>
    <submittedName>
        <fullName evidence="3">Methyltransferase family protein</fullName>
    </submittedName>
</protein>
<dbReference type="PANTHER" id="PTHR44068:SF11">
    <property type="entry name" value="GERANYL DIPHOSPHATE 2-C-METHYLTRANSFERASE"/>
    <property type="match status" value="1"/>
</dbReference>
<dbReference type="GO" id="GO:0032259">
    <property type="term" value="P:methylation"/>
    <property type="evidence" value="ECO:0007669"/>
    <property type="project" value="UniProtKB-KW"/>
</dbReference>
<evidence type="ECO:0000259" key="2">
    <source>
        <dbReference type="Pfam" id="PF08241"/>
    </source>
</evidence>
<dbReference type="PANTHER" id="PTHR44068">
    <property type="entry name" value="ZGC:194242"/>
    <property type="match status" value="1"/>
</dbReference>
<dbReference type="CDD" id="cd02440">
    <property type="entry name" value="AdoMet_MTases"/>
    <property type="match status" value="1"/>
</dbReference>
<feature type="domain" description="Methyltransferase type 11" evidence="2">
    <location>
        <begin position="74"/>
        <end position="171"/>
    </location>
</feature>
<name>A0ABN8XDR2_9GAMM</name>
<evidence type="ECO:0000313" key="4">
    <source>
        <dbReference type="Proteomes" id="UP001162030"/>
    </source>
</evidence>
<gene>
    <name evidence="3" type="ORF">MSZNOR_4408</name>
</gene>
<sequence length="279" mass="31215">MSSPVKLPYFDALLNLLDRGDPNVERAFGRHVHWGYWPDPRQADGSAEDFALAAERLAEMVYTAAEAQDGQRILDAGCGFGGTVASLNGRLRNAELIGLNIDRRQLRRAREQVSAEIGNVLNWVQADACALPFANCSFDTVLAVECIFHFPSRRSFFEEAYRVLKPGGRLALSDFVPKPLLRPAMTFASRWPASAGFYGRCKFHSTLKDYRHLAAETGFVIRHERDITSNTLPTYDFVRKLAKDLSTTTVSAIIETLFAEWASRLGLLRYLVLALEKPS</sequence>
<keyword evidence="3" id="KW-0489">Methyltransferase</keyword>
<dbReference type="RefSeq" id="WP_036268055.1">
    <property type="nucleotide sequence ID" value="NZ_OX458333.1"/>
</dbReference>
<dbReference type="InterPro" id="IPR050447">
    <property type="entry name" value="Erg6_SMT_methyltransf"/>
</dbReference>
<dbReference type="InterPro" id="IPR013216">
    <property type="entry name" value="Methyltransf_11"/>
</dbReference>
<dbReference type="Gene3D" id="3.40.50.150">
    <property type="entry name" value="Vaccinia Virus protein VP39"/>
    <property type="match status" value="1"/>
</dbReference>